<evidence type="ECO:0000256" key="13">
    <source>
        <dbReference type="SAM" id="SignalP"/>
    </source>
</evidence>
<dbReference type="GO" id="GO:0005886">
    <property type="term" value="C:plasma membrane"/>
    <property type="evidence" value="ECO:0007669"/>
    <property type="project" value="UniProtKB-SubCell"/>
</dbReference>
<dbReference type="InterPro" id="IPR017452">
    <property type="entry name" value="GPCR_Rhodpsn_7TM"/>
</dbReference>
<evidence type="ECO:0000256" key="3">
    <source>
        <dbReference type="ARBA" id="ARBA00022553"/>
    </source>
</evidence>
<feature type="transmembrane region" description="Helical" evidence="12">
    <location>
        <begin position="317"/>
        <end position="340"/>
    </location>
</feature>
<dbReference type="SUPFAM" id="SSF81321">
    <property type="entry name" value="Family A G protein-coupled receptor-like"/>
    <property type="match status" value="1"/>
</dbReference>
<evidence type="ECO:0000256" key="9">
    <source>
        <dbReference type="ARBA" id="ARBA00023170"/>
    </source>
</evidence>
<dbReference type="Gene3D" id="1.20.1070.10">
    <property type="entry name" value="Rhodopsin 7-helix transmembrane proteins"/>
    <property type="match status" value="1"/>
</dbReference>
<dbReference type="GO" id="GO:0004930">
    <property type="term" value="F:G protein-coupled receptor activity"/>
    <property type="evidence" value="ECO:0007669"/>
    <property type="project" value="UniProtKB-KW"/>
</dbReference>
<keyword evidence="7 12" id="KW-0472">Membrane</keyword>
<organism evidence="15 16">
    <name type="scientific">Megalops atlanticus</name>
    <name type="common">Tarpon</name>
    <name type="synonym">Clupea gigantea</name>
    <dbReference type="NCBI Taxonomy" id="7932"/>
    <lineage>
        <taxon>Eukaryota</taxon>
        <taxon>Metazoa</taxon>
        <taxon>Chordata</taxon>
        <taxon>Craniata</taxon>
        <taxon>Vertebrata</taxon>
        <taxon>Euteleostomi</taxon>
        <taxon>Actinopterygii</taxon>
        <taxon>Neopterygii</taxon>
        <taxon>Teleostei</taxon>
        <taxon>Elopiformes</taxon>
        <taxon>Megalopidae</taxon>
        <taxon>Megalops</taxon>
    </lineage>
</organism>
<evidence type="ECO:0000256" key="6">
    <source>
        <dbReference type="ARBA" id="ARBA00023040"/>
    </source>
</evidence>
<dbReference type="GO" id="GO:0032870">
    <property type="term" value="P:cellular response to hormone stimulus"/>
    <property type="evidence" value="ECO:0007669"/>
    <property type="project" value="TreeGrafter"/>
</dbReference>
<evidence type="ECO:0000256" key="10">
    <source>
        <dbReference type="ARBA" id="ARBA00023224"/>
    </source>
</evidence>
<evidence type="ECO:0000313" key="15">
    <source>
        <dbReference type="EMBL" id="KAG7473259.1"/>
    </source>
</evidence>
<dbReference type="OrthoDB" id="6022667at2759"/>
<dbReference type="PANTHER" id="PTHR24241">
    <property type="entry name" value="NEUROPEPTIDE RECEPTOR-RELATED G-PROTEIN COUPLED RECEPTOR"/>
    <property type="match status" value="1"/>
</dbReference>
<feature type="transmembrane region" description="Helical" evidence="12">
    <location>
        <begin position="165"/>
        <end position="185"/>
    </location>
</feature>
<keyword evidence="9" id="KW-0675">Receptor</keyword>
<dbReference type="EMBL" id="JAFDVH010000007">
    <property type="protein sequence ID" value="KAG7473259.1"/>
    <property type="molecule type" value="Genomic_DNA"/>
</dbReference>
<dbReference type="PROSITE" id="PS50262">
    <property type="entry name" value="G_PROTEIN_RECEP_F1_2"/>
    <property type="match status" value="1"/>
</dbReference>
<feature type="transmembrane region" description="Helical" evidence="12">
    <location>
        <begin position="126"/>
        <end position="145"/>
    </location>
</feature>
<keyword evidence="8" id="KW-1015">Disulfide bond</keyword>
<keyword evidence="16" id="KW-1185">Reference proteome</keyword>
<comment type="caution">
    <text evidence="15">The sequence shown here is derived from an EMBL/GenBank/DDBJ whole genome shotgun (WGS) entry which is preliminary data.</text>
</comment>
<dbReference type="FunFam" id="1.20.1070.10:FF:000199">
    <property type="entry name" value="Gonadotropin-releasing hormone II receptor"/>
    <property type="match status" value="1"/>
</dbReference>
<proteinExistence type="predicted"/>
<keyword evidence="6" id="KW-0297">G-protein coupled receptor</keyword>
<evidence type="ECO:0000256" key="1">
    <source>
        <dbReference type="ARBA" id="ARBA00004651"/>
    </source>
</evidence>
<feature type="transmembrane region" description="Helical" evidence="12">
    <location>
        <begin position="206"/>
        <end position="226"/>
    </location>
</feature>
<evidence type="ECO:0000256" key="2">
    <source>
        <dbReference type="ARBA" id="ARBA00022475"/>
    </source>
</evidence>
<dbReference type="InterPro" id="IPR001658">
    <property type="entry name" value="GphnRH_fam_rcpt"/>
</dbReference>
<keyword evidence="3" id="KW-0597">Phosphoprotein</keyword>
<comment type="subcellular location">
    <subcellularLocation>
        <location evidence="1">Cell membrane</location>
        <topology evidence="1">Multi-pass membrane protein</topology>
    </subcellularLocation>
</comment>
<dbReference type="InterPro" id="IPR000276">
    <property type="entry name" value="GPCR_Rhodpsn"/>
</dbReference>
<gene>
    <name evidence="15" type="ORF">MATL_G00093840</name>
</gene>
<keyword evidence="5 12" id="KW-1133">Transmembrane helix</keyword>
<evidence type="ECO:0000259" key="14">
    <source>
        <dbReference type="PROSITE" id="PS50262"/>
    </source>
</evidence>
<dbReference type="PANTHER" id="PTHR24241:SF69">
    <property type="entry name" value="GONADOTROPIN-RELEASING HORMONE II RECEPTOR-RELATED"/>
    <property type="match status" value="1"/>
</dbReference>
<feature type="signal peptide" evidence="13">
    <location>
        <begin position="1"/>
        <end position="25"/>
    </location>
</feature>
<feature type="domain" description="G-protein coupled receptors family 1 profile" evidence="14">
    <location>
        <begin position="106"/>
        <end position="371"/>
    </location>
</feature>
<evidence type="ECO:0000256" key="11">
    <source>
        <dbReference type="ARBA" id="ARBA00082552"/>
    </source>
</evidence>
<dbReference type="Pfam" id="PF00001">
    <property type="entry name" value="7tm_1"/>
    <property type="match status" value="1"/>
</dbReference>
<evidence type="ECO:0000256" key="12">
    <source>
        <dbReference type="SAM" id="Phobius"/>
    </source>
</evidence>
<keyword evidence="2" id="KW-1003">Cell membrane</keyword>
<dbReference type="GO" id="GO:0016500">
    <property type="term" value="F:protein-hormone receptor activity"/>
    <property type="evidence" value="ECO:0007669"/>
    <property type="project" value="InterPro"/>
</dbReference>
<evidence type="ECO:0000256" key="7">
    <source>
        <dbReference type="ARBA" id="ARBA00023136"/>
    </source>
</evidence>
<feature type="chain" id="PRO_5039018600" description="Type II GnRH receptor" evidence="13">
    <location>
        <begin position="26"/>
        <end position="462"/>
    </location>
</feature>
<dbReference type="CDD" id="cd15383">
    <property type="entry name" value="7tmA_GnRHR_vertebrate"/>
    <property type="match status" value="1"/>
</dbReference>
<dbReference type="AlphaFoldDB" id="A0A9D3Q0I7"/>
<dbReference type="Proteomes" id="UP001046870">
    <property type="component" value="Chromosome 7"/>
</dbReference>
<keyword evidence="13" id="KW-0732">Signal</keyword>
<feature type="transmembrane region" description="Helical" evidence="12">
    <location>
        <begin position="254"/>
        <end position="276"/>
    </location>
</feature>
<feature type="transmembrane region" description="Helical" evidence="12">
    <location>
        <begin position="352"/>
        <end position="374"/>
    </location>
</feature>
<evidence type="ECO:0000256" key="8">
    <source>
        <dbReference type="ARBA" id="ARBA00023157"/>
    </source>
</evidence>
<evidence type="ECO:0000313" key="16">
    <source>
        <dbReference type="Proteomes" id="UP001046870"/>
    </source>
</evidence>
<name>A0A9D3Q0I7_MEGAT</name>
<dbReference type="PRINTS" id="PR00237">
    <property type="entry name" value="GPCRRHODOPSN"/>
</dbReference>
<feature type="transmembrane region" description="Helical" evidence="12">
    <location>
        <begin position="93"/>
        <end position="114"/>
    </location>
</feature>
<dbReference type="PRINTS" id="PR00529">
    <property type="entry name" value="GNADOTRPHINR"/>
</dbReference>
<keyword evidence="10" id="KW-0807">Transducer</keyword>
<sequence>MHHLQIPALHFPLTALLSVTRLTDGGSAEMLFRMHSPEMNDTFHSPEIRMFQQTAGHQQNGSCEGAFPACNRTAGGEDALQLPTFSMAAKVRVIITFVLCVVSAVCNLAVLWAASTNQKRKSHVRILIMNLTAADLLVTFIVMPLDAVWNITVQWLAGDAACRLLMFLKLLAMYSGAFVTVVISLDRQSAILDPLAINEAKKKNKIMLAVAWAMSVVLSVPQMFIFHNVTITVPQNFTQCTTQGSFARHWQETVYNMFTFVCLFLLPLVIMIFCYTRILMEISSRMTKGNVLSNEVHLRRSKNNIPKARMRTLKMSIVIVMSFIICWTPYYLLGLWYWFFPDDLEETVSHSLTHMLFIFGLFNACLDPITYGLFTIHFRKRVKRYCHGATVLVESENNSTATASFRCSTSPLRMKQVTNQEQQGAQVPSGRQREQEKKTNYYNSYLTVCANEGEDTSPESMI</sequence>
<keyword evidence="4 12" id="KW-0812">Transmembrane</keyword>
<dbReference type="GO" id="GO:0042277">
    <property type="term" value="F:peptide binding"/>
    <property type="evidence" value="ECO:0007669"/>
    <property type="project" value="TreeGrafter"/>
</dbReference>
<evidence type="ECO:0000256" key="4">
    <source>
        <dbReference type="ARBA" id="ARBA00022692"/>
    </source>
</evidence>
<evidence type="ECO:0000256" key="5">
    <source>
        <dbReference type="ARBA" id="ARBA00022989"/>
    </source>
</evidence>
<reference evidence="15" key="1">
    <citation type="submission" date="2021-01" db="EMBL/GenBank/DDBJ databases">
        <authorList>
            <person name="Zahm M."/>
            <person name="Roques C."/>
            <person name="Cabau C."/>
            <person name="Klopp C."/>
            <person name="Donnadieu C."/>
            <person name="Jouanno E."/>
            <person name="Lampietro C."/>
            <person name="Louis A."/>
            <person name="Herpin A."/>
            <person name="Echchiki A."/>
            <person name="Berthelot C."/>
            <person name="Parey E."/>
            <person name="Roest-Crollius H."/>
            <person name="Braasch I."/>
            <person name="Postlethwait J."/>
            <person name="Bobe J."/>
            <person name="Montfort J."/>
            <person name="Bouchez O."/>
            <person name="Begum T."/>
            <person name="Mejri S."/>
            <person name="Adams A."/>
            <person name="Chen W.-J."/>
            <person name="Guiguen Y."/>
        </authorList>
    </citation>
    <scope>NUCLEOTIDE SEQUENCE</scope>
    <source>
        <strain evidence="15">YG-15Mar2019-1</strain>
        <tissue evidence="15">Brain</tissue>
    </source>
</reference>
<protein>
    <recommendedName>
        <fullName evidence="11">Type II GnRH receptor</fullName>
    </recommendedName>
</protein>
<accession>A0A9D3Q0I7</accession>